<dbReference type="SMART" id="SM00640">
    <property type="entry name" value="Glyco_32"/>
    <property type="match status" value="1"/>
</dbReference>
<dbReference type="Pfam" id="PF08244">
    <property type="entry name" value="Glyco_hydro_32C"/>
    <property type="match status" value="1"/>
</dbReference>
<reference evidence="7 8" key="1">
    <citation type="journal article" date="2015" name="Microbes Environ.">
        <title>Distribution and evolution of nitrogen fixation genes in the phylum bacteroidetes.</title>
        <authorList>
            <person name="Inoue J."/>
            <person name="Oshima K."/>
            <person name="Suda W."/>
            <person name="Sakamoto M."/>
            <person name="Iino T."/>
            <person name="Noda S."/>
            <person name="Hongoh Y."/>
            <person name="Hattori M."/>
            <person name="Ohkuma M."/>
        </authorList>
    </citation>
    <scope>NUCLEOTIDE SEQUENCE [LARGE SCALE GENOMIC DNA]</scope>
    <source>
        <strain evidence="7">JCM 15548</strain>
    </source>
</reference>
<dbReference type="SUPFAM" id="SSF75005">
    <property type="entry name" value="Arabinanase/levansucrase/invertase"/>
    <property type="match status" value="1"/>
</dbReference>
<evidence type="ECO:0000256" key="3">
    <source>
        <dbReference type="ARBA" id="ARBA00023295"/>
    </source>
</evidence>
<evidence type="ECO:0000256" key="4">
    <source>
        <dbReference type="RuleBase" id="RU362110"/>
    </source>
</evidence>
<keyword evidence="2 4" id="KW-0378">Hydrolase</keyword>
<evidence type="ECO:0000259" key="6">
    <source>
        <dbReference type="Pfam" id="PF08244"/>
    </source>
</evidence>
<dbReference type="GO" id="GO:0005737">
    <property type="term" value="C:cytoplasm"/>
    <property type="evidence" value="ECO:0007669"/>
    <property type="project" value="TreeGrafter"/>
</dbReference>
<dbReference type="InterPro" id="IPR013320">
    <property type="entry name" value="ConA-like_dom_sf"/>
</dbReference>
<dbReference type="EMBL" id="BAZW01000003">
    <property type="protein sequence ID" value="GAO28474.1"/>
    <property type="molecule type" value="Genomic_DNA"/>
</dbReference>
<dbReference type="InterPro" id="IPR013189">
    <property type="entry name" value="Glyco_hydro_32_C"/>
</dbReference>
<dbReference type="PANTHER" id="PTHR42800:SF1">
    <property type="entry name" value="EXOINULINASE INUD (AFU_ORTHOLOGUE AFUA_5G00480)"/>
    <property type="match status" value="1"/>
</dbReference>
<dbReference type="InterPro" id="IPR023296">
    <property type="entry name" value="Glyco_hydro_beta-prop_sf"/>
</dbReference>
<dbReference type="InterPro" id="IPR001362">
    <property type="entry name" value="Glyco_hydro_32"/>
</dbReference>
<dbReference type="STRING" id="1236989.JCM15548_1572"/>
<name>A0A0E9LTA4_9BACT</name>
<proteinExistence type="inferred from homology"/>
<dbReference type="PROSITE" id="PS00609">
    <property type="entry name" value="GLYCOSYL_HYDROL_F32"/>
    <property type="match status" value="1"/>
</dbReference>
<evidence type="ECO:0000256" key="1">
    <source>
        <dbReference type="ARBA" id="ARBA00009902"/>
    </source>
</evidence>
<feature type="domain" description="Glycosyl hydrolase family 32 N-terminal" evidence="5">
    <location>
        <begin position="38"/>
        <end position="332"/>
    </location>
</feature>
<feature type="domain" description="Glycosyl hydrolase family 32 C-terminal" evidence="6">
    <location>
        <begin position="366"/>
        <end position="491"/>
    </location>
</feature>
<dbReference type="Pfam" id="PF00251">
    <property type="entry name" value="Glyco_hydro_32N"/>
    <property type="match status" value="1"/>
</dbReference>
<dbReference type="GO" id="GO:0004575">
    <property type="term" value="F:sucrose alpha-glucosidase activity"/>
    <property type="evidence" value="ECO:0007669"/>
    <property type="project" value="TreeGrafter"/>
</dbReference>
<keyword evidence="3 4" id="KW-0326">Glycosidase</keyword>
<evidence type="ECO:0000313" key="8">
    <source>
        <dbReference type="Proteomes" id="UP000032900"/>
    </source>
</evidence>
<evidence type="ECO:0000313" key="7">
    <source>
        <dbReference type="EMBL" id="GAO28474.1"/>
    </source>
</evidence>
<dbReference type="Proteomes" id="UP000032900">
    <property type="component" value="Unassembled WGS sequence"/>
</dbReference>
<dbReference type="InterPro" id="IPR018053">
    <property type="entry name" value="Glyco_hydro_32_AS"/>
</dbReference>
<evidence type="ECO:0000256" key="2">
    <source>
        <dbReference type="ARBA" id="ARBA00022801"/>
    </source>
</evidence>
<dbReference type="Gene3D" id="2.115.10.20">
    <property type="entry name" value="Glycosyl hydrolase domain, family 43"/>
    <property type="match status" value="1"/>
</dbReference>
<dbReference type="InterPro" id="IPR013148">
    <property type="entry name" value="Glyco_hydro_32_N"/>
</dbReference>
<protein>
    <submittedName>
        <fullName evidence="7">Sucrose-6-phosphate hydrolase</fullName>
    </submittedName>
</protein>
<dbReference type="GO" id="GO:0005987">
    <property type="term" value="P:sucrose catabolic process"/>
    <property type="evidence" value="ECO:0007669"/>
    <property type="project" value="TreeGrafter"/>
</dbReference>
<gene>
    <name evidence="7" type="ORF">JCM15548_1572</name>
</gene>
<keyword evidence="8" id="KW-1185">Reference proteome</keyword>
<dbReference type="AlphaFoldDB" id="A0A0E9LTA4"/>
<dbReference type="SUPFAM" id="SSF49899">
    <property type="entry name" value="Concanavalin A-like lectins/glucanases"/>
    <property type="match status" value="1"/>
</dbReference>
<comment type="similarity">
    <text evidence="1 4">Belongs to the glycosyl hydrolase 32 family.</text>
</comment>
<accession>A0A0E9LTA4</accession>
<evidence type="ECO:0000259" key="5">
    <source>
        <dbReference type="Pfam" id="PF00251"/>
    </source>
</evidence>
<dbReference type="Gene3D" id="2.60.120.560">
    <property type="entry name" value="Exo-inulinase, domain 1"/>
    <property type="match status" value="1"/>
</dbReference>
<comment type="caution">
    <text evidence="7">The sequence shown here is derived from an EMBL/GenBank/DDBJ whole genome shotgun (WGS) entry which is preliminary data.</text>
</comment>
<dbReference type="CDD" id="cd18622">
    <property type="entry name" value="GH32_Inu-like"/>
    <property type="match status" value="1"/>
</dbReference>
<sequence length="502" mass="56585">MVCFFFLSSIVLLSCDTDEFDYQGGKTDFEDVYRPQIHFSPQKNWINDPNGMVYLDGEYHLFYQYNPLGTVWGNMSWGHAISKDLLKWEQQAVKLYPDELGAIFSGSAVIDKNNTAGFGENAMVAIYTSSGQKQTQSIAYSTDKGRTFTKYSENPVIENPGMADFRDPKVFWHEATNKWVMSLSTHHTITFYGSANLIDWEYLSEFRYYDGGPYGIWECPDLFPLEFNGEKKWVLLVSTTNAPNGGTATQYFVGSFDGLSFKADPAPYPLWLDYGRDNYAGVTWSNIPDTDGRAIFIGWMSNWNYANQTPTSGFRGAMTLPRSLSLVQHSDNYLLLGSEVVSEIESIASDWNSVFTGTIVNESKTVEMGITAPPAYELEIEFSDVQDTNPVLELSNVHGDIVKIELDLLNGQLYFDRRNSGHVSFNFAHFPGRFSSPVHSGLDKIKLNVFVDQSSVEVFINEGLSCQTNLVFPKEIYDQMNIVSDNGSLDVNIGVRVFNSIW</sequence>
<organism evidence="7 8">
    <name type="scientific">Geofilum rubicundum JCM 15548</name>
    <dbReference type="NCBI Taxonomy" id="1236989"/>
    <lineage>
        <taxon>Bacteria</taxon>
        <taxon>Pseudomonadati</taxon>
        <taxon>Bacteroidota</taxon>
        <taxon>Bacteroidia</taxon>
        <taxon>Marinilabiliales</taxon>
        <taxon>Marinilabiliaceae</taxon>
        <taxon>Geofilum</taxon>
    </lineage>
</organism>
<dbReference type="PANTHER" id="PTHR42800">
    <property type="entry name" value="EXOINULINASE INUD (AFU_ORTHOLOGUE AFUA_5G00480)"/>
    <property type="match status" value="1"/>
</dbReference>